<evidence type="ECO:0000313" key="1">
    <source>
        <dbReference type="EMBL" id="KAJ7002801.1"/>
    </source>
</evidence>
<name>A0AAD6R5Z2_9ROSI</name>
<accession>A0AAD6R5Z2</accession>
<dbReference type="Proteomes" id="UP001164929">
    <property type="component" value="Chromosome 3"/>
</dbReference>
<sequence length="21" mass="2533">MSFSMAWFTNTHHLLVRQVIN</sequence>
<organism evidence="1 2">
    <name type="scientific">Populus alba x Populus x berolinensis</name>
    <dbReference type="NCBI Taxonomy" id="444605"/>
    <lineage>
        <taxon>Eukaryota</taxon>
        <taxon>Viridiplantae</taxon>
        <taxon>Streptophyta</taxon>
        <taxon>Embryophyta</taxon>
        <taxon>Tracheophyta</taxon>
        <taxon>Spermatophyta</taxon>
        <taxon>Magnoliopsida</taxon>
        <taxon>eudicotyledons</taxon>
        <taxon>Gunneridae</taxon>
        <taxon>Pentapetalae</taxon>
        <taxon>rosids</taxon>
        <taxon>fabids</taxon>
        <taxon>Malpighiales</taxon>
        <taxon>Salicaceae</taxon>
        <taxon>Saliceae</taxon>
        <taxon>Populus</taxon>
    </lineage>
</organism>
<reference evidence="1" key="1">
    <citation type="journal article" date="2023" name="Mol. Ecol. Resour.">
        <title>Chromosome-level genome assembly of a triploid poplar Populus alba 'Berolinensis'.</title>
        <authorList>
            <person name="Chen S."/>
            <person name="Yu Y."/>
            <person name="Wang X."/>
            <person name="Wang S."/>
            <person name="Zhang T."/>
            <person name="Zhou Y."/>
            <person name="He R."/>
            <person name="Meng N."/>
            <person name="Wang Y."/>
            <person name="Liu W."/>
            <person name="Liu Z."/>
            <person name="Liu J."/>
            <person name="Guo Q."/>
            <person name="Huang H."/>
            <person name="Sederoff R.R."/>
            <person name="Wang G."/>
            <person name="Qu G."/>
            <person name="Chen S."/>
        </authorList>
    </citation>
    <scope>NUCLEOTIDE SEQUENCE</scope>
    <source>
        <strain evidence="1">SC-2020</strain>
    </source>
</reference>
<comment type="caution">
    <text evidence="1">The sequence shown here is derived from an EMBL/GenBank/DDBJ whole genome shotgun (WGS) entry which is preliminary data.</text>
</comment>
<evidence type="ECO:0000313" key="2">
    <source>
        <dbReference type="Proteomes" id="UP001164929"/>
    </source>
</evidence>
<protein>
    <submittedName>
        <fullName evidence="1">Uncharacterized protein</fullName>
    </submittedName>
</protein>
<gene>
    <name evidence="1" type="ORF">NC653_008117</name>
</gene>
<dbReference type="AlphaFoldDB" id="A0AAD6R5Z2"/>
<proteinExistence type="predicted"/>
<keyword evidence="2" id="KW-1185">Reference proteome</keyword>
<dbReference type="EMBL" id="JAQIZT010000003">
    <property type="protein sequence ID" value="KAJ7002801.1"/>
    <property type="molecule type" value="Genomic_DNA"/>
</dbReference>